<gene>
    <name evidence="1" type="ORF">Y1Q_0006183</name>
</gene>
<accession>A0A151NWU1</accession>
<dbReference type="PANTHER" id="PTHR39223:SF1">
    <property type="entry name" value="RIKEN CDNA 1700029H14 GENE"/>
    <property type="match status" value="1"/>
</dbReference>
<dbReference type="EMBL" id="AKHW03001628">
    <property type="protein sequence ID" value="KYO41347.1"/>
    <property type="molecule type" value="Genomic_DNA"/>
</dbReference>
<name>A0A151NWU1_ALLMI</name>
<reference evidence="1 2" key="1">
    <citation type="journal article" date="2012" name="Genome Biol.">
        <title>Sequencing three crocodilian genomes to illuminate the evolution of archosaurs and amniotes.</title>
        <authorList>
            <person name="St John J.A."/>
            <person name="Braun E.L."/>
            <person name="Isberg S.R."/>
            <person name="Miles L.G."/>
            <person name="Chong A.Y."/>
            <person name="Gongora J."/>
            <person name="Dalzell P."/>
            <person name="Moran C."/>
            <person name="Bed'hom B."/>
            <person name="Abzhanov A."/>
            <person name="Burgess S.C."/>
            <person name="Cooksey A.M."/>
            <person name="Castoe T.A."/>
            <person name="Crawford N.G."/>
            <person name="Densmore L.D."/>
            <person name="Drew J.C."/>
            <person name="Edwards S.V."/>
            <person name="Faircloth B.C."/>
            <person name="Fujita M.K."/>
            <person name="Greenwold M.J."/>
            <person name="Hoffmann F.G."/>
            <person name="Howard J.M."/>
            <person name="Iguchi T."/>
            <person name="Janes D.E."/>
            <person name="Khan S.Y."/>
            <person name="Kohno S."/>
            <person name="de Koning A.J."/>
            <person name="Lance S.L."/>
            <person name="McCarthy F.M."/>
            <person name="McCormack J.E."/>
            <person name="Merchant M.E."/>
            <person name="Peterson D.G."/>
            <person name="Pollock D.D."/>
            <person name="Pourmand N."/>
            <person name="Raney B.J."/>
            <person name="Roessler K.A."/>
            <person name="Sanford J.R."/>
            <person name="Sawyer R.H."/>
            <person name="Schmidt C.J."/>
            <person name="Triplett E.W."/>
            <person name="Tuberville T.D."/>
            <person name="Venegas-Anaya M."/>
            <person name="Howard J.T."/>
            <person name="Jarvis E.D."/>
            <person name="Guillette L.J.Jr."/>
            <person name="Glenn T.C."/>
            <person name="Green R.E."/>
            <person name="Ray D.A."/>
        </authorList>
    </citation>
    <scope>NUCLEOTIDE SEQUENCE [LARGE SCALE GENOMIC DNA]</scope>
    <source>
        <strain evidence="1">KSC_2009_1</strain>
    </source>
</reference>
<evidence type="ECO:0000313" key="1">
    <source>
        <dbReference type="EMBL" id="KYO41347.1"/>
    </source>
</evidence>
<dbReference type="PANTHER" id="PTHR39223">
    <property type="entry name" value="RIKEN CDNA 1700029H14 GENE"/>
    <property type="match status" value="1"/>
</dbReference>
<comment type="caution">
    <text evidence="1">The sequence shown here is derived from an EMBL/GenBank/DDBJ whole genome shotgun (WGS) entry which is preliminary data.</text>
</comment>
<dbReference type="Proteomes" id="UP000050525">
    <property type="component" value="Unassembled WGS sequence"/>
</dbReference>
<dbReference type="InterPro" id="IPR040020">
    <property type="entry name" value="C13orf46-like"/>
</dbReference>
<sequence>MEREVSGAHKRRIQGVLLTKTAPGIQRVIAETSDLYRSKSVSGLPLKSEFGSQIEKKLQEAAANSELQTRGETEDSNCQVKFNKKVDNNKQEVMNGAHDQECSMRKDRSTFVEIDLRDTVEEIMEDILIEEKQPEKEEGPQETVPPSPWLCCFPNWTKWNKQKEKTVVTNRNSNL</sequence>
<organism evidence="1 2">
    <name type="scientific">Alligator mississippiensis</name>
    <name type="common">American alligator</name>
    <dbReference type="NCBI Taxonomy" id="8496"/>
    <lineage>
        <taxon>Eukaryota</taxon>
        <taxon>Metazoa</taxon>
        <taxon>Chordata</taxon>
        <taxon>Craniata</taxon>
        <taxon>Vertebrata</taxon>
        <taxon>Euteleostomi</taxon>
        <taxon>Archelosauria</taxon>
        <taxon>Archosauria</taxon>
        <taxon>Crocodylia</taxon>
        <taxon>Alligatoridae</taxon>
        <taxon>Alligatorinae</taxon>
        <taxon>Alligator</taxon>
    </lineage>
</organism>
<evidence type="ECO:0000313" key="2">
    <source>
        <dbReference type="Proteomes" id="UP000050525"/>
    </source>
</evidence>
<keyword evidence="2" id="KW-1185">Reference proteome</keyword>
<dbReference type="AlphaFoldDB" id="A0A151NWU1"/>
<proteinExistence type="predicted"/>
<protein>
    <submittedName>
        <fullName evidence="1">Uncharacterized protein</fullName>
    </submittedName>
</protein>